<dbReference type="Gene3D" id="3.40.630.10">
    <property type="entry name" value="Zn peptidases"/>
    <property type="match status" value="1"/>
</dbReference>
<feature type="region of interest" description="Disordered" evidence="20">
    <location>
        <begin position="1"/>
        <end position="22"/>
    </location>
</feature>
<dbReference type="STRING" id="38654.A0A3Q0FQ43"/>
<dbReference type="GO" id="GO:0005814">
    <property type="term" value="C:centriole"/>
    <property type="evidence" value="ECO:0007669"/>
    <property type="project" value="UniProtKB-SubCell"/>
</dbReference>
<evidence type="ECO:0000256" key="14">
    <source>
        <dbReference type="ARBA" id="ARBA00023273"/>
    </source>
</evidence>
<dbReference type="Pfam" id="PF00246">
    <property type="entry name" value="Peptidase_M14"/>
    <property type="match status" value="1"/>
</dbReference>
<evidence type="ECO:0000256" key="9">
    <source>
        <dbReference type="ARBA" id="ARBA00022723"/>
    </source>
</evidence>
<dbReference type="PANTHER" id="PTHR12756:SF41">
    <property type="entry name" value="CYTOSOLIC CARBOXYPEPTIDASE 2"/>
    <property type="match status" value="1"/>
</dbReference>
<sequence length="984" mass="111534">MEKGRQAAVTDSAAGPGAARAAPRAGPLASWAVSPPPHGEVWGAQLGSVVTGLRAAWCTGPARALGHFVKVSSWCSPRSRGCHRLFHVPRPSLLQLLADPYESFMYHHLRYYGYFKGQEKALQNNSILPSGHQQKSSTCLLKQDGFQESNKSNQNSLQDKKKLICSLMLEAALLKNKQVLVHHPESLGFPCLREPRGLFTFPTSGTLLQAPQWPIECEVIKEQIQHIEWVPPNLEPFYQLTGNEKAPEIVGEEKGTVVYHINPAAKGTCFTCARVGGTRGPVRSPAVTLEGPEDTTLLFESRFESGNLQKAVRVGPYDYELTLRTDLYTSKHTQWFYFRVRNMRKDILYRFTIVNLMKPKSLYSMGMKPLLYSERDAQTNSIGWRREGADICYYRCSSKEKQATYCLTWTVHFPHDHDTCYFAHSYPYTYSDLQRYLLAMTNDTVYSQYCKLRALCQSLAGNTVYLLTITSPSRNPDEAAAKKAVVLSARVHPGETSGSWVMRGFLDFILSNAPDAQLLRELFIFKVVPMLNPDGVIVGNYRCSLAGRDLNRNYMTILKESFPCIWHTRAMIKRVLEKREILLYCDLHGHSRKNNVFMYGCNNKGPTAQQLHERIFPLMLSKNAPDKFSFHSCKFKVQKSKEGTGRIVMWRMGIPNSYTMESTFGGSTLGKKSDSHFTSEDLKSLGYHICDTLLDFCDPDRSKFLQCMAELQELLRQQICQKLKERGHKEDSDGTWSDNSLSDIESSTSGSNSSQSDGLPAHLLSLAEKFNQKKRKKKWLRTRKERNELHQKYTSPQKMVGQESLLVRVAPSKSRKRPAFFKNSGRCSSAGKRTEQMAEEKNVASPMCRVHQPVSTLSLCMENSSGKQGKNPEDIIMSYLQRRKLNASQESHHLKGRLSWHTFSCTRPCPHEISHQPSPLVKNLWKTHRPHLIPVIPLLRTQKPLLVPLKQYHPPFHSQLDGQPPEEQPTGLCGGTLKHQPQLH</sequence>
<evidence type="ECO:0000256" key="1">
    <source>
        <dbReference type="ARBA" id="ARBA00001947"/>
    </source>
</evidence>
<dbReference type="GeneID" id="102381680"/>
<dbReference type="KEGG" id="asn:102381680"/>
<accession>A0A3Q0FQ43</accession>
<dbReference type="InterPro" id="IPR040626">
    <property type="entry name" value="Pepdidase_M14_N"/>
</dbReference>
<organism evidence="22 23">
    <name type="scientific">Alligator sinensis</name>
    <name type="common">Chinese alligator</name>
    <dbReference type="NCBI Taxonomy" id="38654"/>
    <lineage>
        <taxon>Eukaryota</taxon>
        <taxon>Metazoa</taxon>
        <taxon>Chordata</taxon>
        <taxon>Craniata</taxon>
        <taxon>Vertebrata</taxon>
        <taxon>Euteleostomi</taxon>
        <taxon>Archelosauria</taxon>
        <taxon>Archosauria</taxon>
        <taxon>Crocodylia</taxon>
        <taxon>Alligatoridae</taxon>
        <taxon>Alligatorinae</taxon>
        <taxon>Alligator</taxon>
    </lineage>
</organism>
<keyword evidence="22" id="KW-1185">Reference proteome</keyword>
<evidence type="ECO:0000256" key="7">
    <source>
        <dbReference type="ARBA" id="ARBA00022645"/>
    </source>
</evidence>
<feature type="active site" description="Proton donor/acceptor" evidence="19">
    <location>
        <position position="661"/>
    </location>
</feature>
<evidence type="ECO:0000256" key="10">
    <source>
        <dbReference type="ARBA" id="ARBA00022801"/>
    </source>
</evidence>
<dbReference type="GO" id="GO:0006508">
    <property type="term" value="P:proteolysis"/>
    <property type="evidence" value="ECO:0007669"/>
    <property type="project" value="UniProtKB-KW"/>
</dbReference>
<feature type="domain" description="Peptidase M14" evidence="21">
    <location>
        <begin position="426"/>
        <end position="697"/>
    </location>
</feature>
<evidence type="ECO:0000259" key="21">
    <source>
        <dbReference type="PROSITE" id="PS52035"/>
    </source>
</evidence>
<comment type="cofactor">
    <cofactor evidence="1">
        <name>Zn(2+)</name>
        <dbReference type="ChEBI" id="CHEBI:29105"/>
    </cofactor>
</comment>
<evidence type="ECO:0000313" key="22">
    <source>
        <dbReference type="Proteomes" id="UP000189705"/>
    </source>
</evidence>
<dbReference type="Pfam" id="PF18027">
    <property type="entry name" value="Pepdidase_M14_N"/>
    <property type="match status" value="1"/>
</dbReference>
<keyword evidence="7 23" id="KW-0121">Carboxypeptidase</keyword>
<dbReference type="CDD" id="cd06907">
    <property type="entry name" value="M14_AGBL2-3_like"/>
    <property type="match status" value="1"/>
</dbReference>
<comment type="catalytic activity">
    <reaction evidence="15">
        <text>(L-glutamyl)(n+1)-gamma-L-glutamyl-L-glutamyl-[protein] + H2O = (L-glutamyl)(n)-gamma-L-glutamyl-L-glutamyl-[protein] + L-glutamate</text>
        <dbReference type="Rhea" id="RHEA:60004"/>
        <dbReference type="Rhea" id="RHEA-COMP:15519"/>
        <dbReference type="Rhea" id="RHEA-COMP:15675"/>
        <dbReference type="ChEBI" id="CHEBI:15377"/>
        <dbReference type="ChEBI" id="CHEBI:29985"/>
        <dbReference type="ChEBI" id="CHEBI:143623"/>
    </reaction>
    <physiologicalReaction direction="left-to-right" evidence="15">
        <dbReference type="Rhea" id="RHEA:60005"/>
    </physiologicalReaction>
</comment>
<dbReference type="AlphaFoldDB" id="A0A3Q0FQ43"/>
<evidence type="ECO:0000256" key="18">
    <source>
        <dbReference type="ARBA" id="ARBA00043107"/>
    </source>
</evidence>
<comment type="subcellular location">
    <subcellularLocation>
        <location evidence="3">Cytoplasm</location>
        <location evidence="3">Cytoskeleton</location>
        <location evidence="3">Cilium basal body</location>
    </subcellularLocation>
    <subcellularLocation>
        <location evidence="2">Cytoplasm</location>
        <location evidence="2">Cytoskeleton</location>
        <location evidence="2">Microtubule organizing center</location>
        <location evidence="2">Centrosome</location>
        <location evidence="2">Centriole</location>
    </subcellularLocation>
    <subcellularLocation>
        <location evidence="4">Cytoplasm</location>
        <location evidence="4">Cytosol</location>
    </subcellularLocation>
</comment>
<dbReference type="InterPro" id="IPR050821">
    <property type="entry name" value="Cytosolic_carboxypeptidase"/>
</dbReference>
<keyword evidence="14" id="KW-0966">Cell projection</keyword>
<keyword evidence="8" id="KW-0645">Protease</keyword>
<dbReference type="FunFam" id="2.60.40.3120:FF:000001">
    <property type="entry name" value="cytosolic carboxypeptidase 1 isoform X1"/>
    <property type="match status" value="1"/>
</dbReference>
<proteinExistence type="inferred from homology"/>
<dbReference type="SUPFAM" id="SSF53187">
    <property type="entry name" value="Zn-dependent exopeptidases"/>
    <property type="match status" value="1"/>
</dbReference>
<keyword evidence="12" id="KW-0482">Metalloprotease</keyword>
<dbReference type="GO" id="GO:0008270">
    <property type="term" value="F:zinc ion binding"/>
    <property type="evidence" value="ECO:0007669"/>
    <property type="project" value="InterPro"/>
</dbReference>
<dbReference type="SMART" id="SM00631">
    <property type="entry name" value="Zn_pept"/>
    <property type="match status" value="1"/>
</dbReference>
<keyword evidence="10" id="KW-0378">Hydrolase</keyword>
<evidence type="ECO:0000256" key="12">
    <source>
        <dbReference type="ARBA" id="ARBA00023049"/>
    </source>
</evidence>
<keyword evidence="11" id="KW-0862">Zinc</keyword>
<dbReference type="GO" id="GO:0004181">
    <property type="term" value="F:metallocarboxypeptidase activity"/>
    <property type="evidence" value="ECO:0007669"/>
    <property type="project" value="InterPro"/>
</dbReference>
<evidence type="ECO:0000256" key="17">
    <source>
        <dbReference type="ARBA" id="ARBA00043071"/>
    </source>
</evidence>
<dbReference type="GO" id="GO:0005829">
    <property type="term" value="C:cytosol"/>
    <property type="evidence" value="ECO:0007669"/>
    <property type="project" value="UniProtKB-SubCell"/>
</dbReference>
<evidence type="ECO:0000256" key="3">
    <source>
        <dbReference type="ARBA" id="ARBA00004120"/>
    </source>
</evidence>
<evidence type="ECO:0000256" key="16">
    <source>
        <dbReference type="ARBA" id="ARBA00041046"/>
    </source>
</evidence>
<evidence type="ECO:0000256" key="6">
    <source>
        <dbReference type="ARBA" id="ARBA00022490"/>
    </source>
</evidence>
<dbReference type="Proteomes" id="UP000189705">
    <property type="component" value="Unplaced"/>
</dbReference>
<protein>
    <recommendedName>
        <fullName evidence="16">Cytosolic carboxypeptidase 2</fullName>
    </recommendedName>
    <alternativeName>
        <fullName evidence="18">ATP/GTP-binding protein-like 2</fullName>
    </alternativeName>
    <alternativeName>
        <fullName evidence="17">Protein deglutamylase CCP2</fullName>
    </alternativeName>
</protein>
<feature type="compositionally biased region" description="Low complexity" evidence="20">
    <location>
        <begin position="13"/>
        <end position="22"/>
    </location>
</feature>
<feature type="region of interest" description="Disordered" evidence="20">
    <location>
        <begin position="726"/>
        <end position="758"/>
    </location>
</feature>
<evidence type="ECO:0000256" key="20">
    <source>
        <dbReference type="SAM" id="MobiDB-lite"/>
    </source>
</evidence>
<evidence type="ECO:0000313" key="23">
    <source>
        <dbReference type="RefSeq" id="XP_025047793.1"/>
    </source>
</evidence>
<feature type="region of interest" description="Disordered" evidence="20">
    <location>
        <begin position="956"/>
        <end position="984"/>
    </location>
</feature>
<comment type="similarity">
    <text evidence="5 19">Belongs to the peptidase M14 family.</text>
</comment>
<evidence type="ECO:0000256" key="19">
    <source>
        <dbReference type="PROSITE-ProRule" id="PRU01379"/>
    </source>
</evidence>
<dbReference type="PROSITE" id="PS52035">
    <property type="entry name" value="PEPTIDASE_M14"/>
    <property type="match status" value="1"/>
</dbReference>
<keyword evidence="6" id="KW-0963">Cytoplasm</keyword>
<dbReference type="CTD" id="79841"/>
<dbReference type="Gene3D" id="2.60.40.3120">
    <property type="match status" value="1"/>
</dbReference>
<keyword evidence="13" id="KW-0206">Cytoskeleton</keyword>
<evidence type="ECO:0000256" key="11">
    <source>
        <dbReference type="ARBA" id="ARBA00022833"/>
    </source>
</evidence>
<evidence type="ECO:0000256" key="4">
    <source>
        <dbReference type="ARBA" id="ARBA00004514"/>
    </source>
</evidence>
<evidence type="ECO:0000256" key="8">
    <source>
        <dbReference type="ARBA" id="ARBA00022670"/>
    </source>
</evidence>
<dbReference type="InParanoid" id="A0A3Q0FQ43"/>
<evidence type="ECO:0000256" key="13">
    <source>
        <dbReference type="ARBA" id="ARBA00023212"/>
    </source>
</evidence>
<dbReference type="PANTHER" id="PTHR12756">
    <property type="entry name" value="CYTOSOLIC CARBOXYPEPTIDASE"/>
    <property type="match status" value="1"/>
</dbReference>
<evidence type="ECO:0000256" key="15">
    <source>
        <dbReference type="ARBA" id="ARBA00029302"/>
    </source>
</evidence>
<feature type="compositionally biased region" description="Low complexity" evidence="20">
    <location>
        <begin position="742"/>
        <end position="756"/>
    </location>
</feature>
<gene>
    <name evidence="23" type="primary">AGBL2</name>
</gene>
<dbReference type="RefSeq" id="XP_025047793.1">
    <property type="nucleotide sequence ID" value="XM_025192008.1"/>
</dbReference>
<name>A0A3Q0FQ43_ALLSI</name>
<keyword evidence="9" id="KW-0479">Metal-binding</keyword>
<evidence type="ECO:0000256" key="5">
    <source>
        <dbReference type="ARBA" id="ARBA00005988"/>
    </source>
</evidence>
<evidence type="ECO:0000256" key="2">
    <source>
        <dbReference type="ARBA" id="ARBA00004114"/>
    </source>
</evidence>
<dbReference type="FunFam" id="3.40.630.10:FF:000011">
    <property type="entry name" value="cytosolic carboxypeptidase 2 isoform X1"/>
    <property type="match status" value="1"/>
</dbReference>
<reference evidence="23" key="1">
    <citation type="submission" date="2025-08" db="UniProtKB">
        <authorList>
            <consortium name="RefSeq"/>
        </authorList>
    </citation>
    <scope>IDENTIFICATION</scope>
</reference>
<dbReference type="InterPro" id="IPR000834">
    <property type="entry name" value="Peptidase_M14"/>
</dbReference>